<keyword evidence="2 7" id="KW-0819">tRNA processing</keyword>
<comment type="caution">
    <text evidence="9">The sequence shown here is derived from an EMBL/GenBank/DDBJ whole genome shotgun (WGS) entry which is preliminary data.</text>
</comment>
<organism evidence="9 10">
    <name type="scientific">Aciditerrimonas ferrireducens</name>
    <dbReference type="NCBI Taxonomy" id="667306"/>
    <lineage>
        <taxon>Bacteria</taxon>
        <taxon>Bacillati</taxon>
        <taxon>Actinomycetota</taxon>
        <taxon>Acidimicrobiia</taxon>
        <taxon>Acidimicrobiales</taxon>
        <taxon>Acidimicrobiaceae</taxon>
        <taxon>Aciditerrimonas</taxon>
    </lineage>
</organism>
<dbReference type="PANTHER" id="PTHR33992:SF1">
    <property type="entry name" value="RIBONUCLEASE P PROTEIN COMPONENT"/>
    <property type="match status" value="1"/>
</dbReference>
<evidence type="ECO:0000256" key="1">
    <source>
        <dbReference type="ARBA" id="ARBA00002663"/>
    </source>
</evidence>
<evidence type="ECO:0000256" key="6">
    <source>
        <dbReference type="ARBA" id="ARBA00022884"/>
    </source>
</evidence>
<dbReference type="InterPro" id="IPR020568">
    <property type="entry name" value="Ribosomal_Su5_D2-typ_SF"/>
</dbReference>
<name>A0ABV6C172_9ACTN</name>
<evidence type="ECO:0000256" key="2">
    <source>
        <dbReference type="ARBA" id="ARBA00022694"/>
    </source>
</evidence>
<dbReference type="EC" id="3.1.26.5" evidence="7 8"/>
<dbReference type="GO" id="GO:0004526">
    <property type="term" value="F:ribonuclease P activity"/>
    <property type="evidence" value="ECO:0007669"/>
    <property type="project" value="UniProtKB-EC"/>
</dbReference>
<sequence>MPDGVWRIGDRKTFEALRAAGRRARVGPITVVHLAAEHDDARVRLAFAVGRRVGNAVVRNRVRRRIRAVVMELVREGGLAPGAYLVVVAPQGATLPYAQLAAIVGTAFRRVARGIEDRR</sequence>
<dbReference type="SUPFAM" id="SSF54211">
    <property type="entry name" value="Ribosomal protein S5 domain 2-like"/>
    <property type="match status" value="1"/>
</dbReference>
<comment type="catalytic activity">
    <reaction evidence="7">
        <text>Endonucleolytic cleavage of RNA, removing 5'-extranucleotides from tRNA precursor.</text>
        <dbReference type="EC" id="3.1.26.5"/>
    </reaction>
</comment>
<evidence type="ECO:0000313" key="9">
    <source>
        <dbReference type="EMBL" id="MFC0080591.1"/>
    </source>
</evidence>
<keyword evidence="10" id="KW-1185">Reference proteome</keyword>
<protein>
    <recommendedName>
        <fullName evidence="7 8">Ribonuclease P protein component</fullName>
        <shortName evidence="7">RNase P protein</shortName>
        <shortName evidence="7">RNaseP protein</shortName>
        <ecNumber evidence="7 8">3.1.26.5</ecNumber>
    </recommendedName>
    <alternativeName>
        <fullName evidence="7">Protein C5</fullName>
    </alternativeName>
</protein>
<dbReference type="PROSITE" id="PS00648">
    <property type="entry name" value="RIBONUCLEASE_P"/>
    <property type="match status" value="1"/>
</dbReference>
<keyword evidence="4 7" id="KW-0255">Endonuclease</keyword>
<dbReference type="HAMAP" id="MF_00227">
    <property type="entry name" value="RNase_P"/>
    <property type="match status" value="1"/>
</dbReference>
<comment type="subunit">
    <text evidence="7">Consists of a catalytic RNA component (M1 or rnpB) and a protein subunit.</text>
</comment>
<dbReference type="Gene3D" id="3.30.230.10">
    <property type="match status" value="1"/>
</dbReference>
<dbReference type="RefSeq" id="WP_248106828.1">
    <property type="nucleotide sequence ID" value="NZ_JAKHEX010000006.1"/>
</dbReference>
<gene>
    <name evidence="7 9" type="primary">rnpA</name>
    <name evidence="9" type="ORF">ACFFRE_00265</name>
</gene>
<comment type="similarity">
    <text evidence="7">Belongs to the RnpA family.</text>
</comment>
<accession>A0ABV6C172</accession>
<proteinExistence type="inferred from homology"/>
<evidence type="ECO:0000256" key="7">
    <source>
        <dbReference type="HAMAP-Rule" id="MF_00227"/>
    </source>
</evidence>
<keyword evidence="5 7" id="KW-0378">Hydrolase</keyword>
<keyword evidence="3 7" id="KW-0540">Nuclease</keyword>
<comment type="function">
    <text evidence="1 7">RNaseP catalyzes the removal of the 5'-leader sequence from pre-tRNA to produce the mature 5'-terminus. It can also cleave other RNA substrates such as 4.5S RNA. The protein component plays an auxiliary but essential role in vivo by binding to the 5'-leader sequence and broadening the substrate specificity of the ribozyme.</text>
</comment>
<dbReference type="InterPro" id="IPR020539">
    <property type="entry name" value="RNase_P_CS"/>
</dbReference>
<dbReference type="EMBL" id="JBHLYQ010000001">
    <property type="protein sequence ID" value="MFC0080591.1"/>
    <property type="molecule type" value="Genomic_DNA"/>
</dbReference>
<evidence type="ECO:0000256" key="8">
    <source>
        <dbReference type="NCBIfam" id="TIGR00188"/>
    </source>
</evidence>
<dbReference type="PANTHER" id="PTHR33992">
    <property type="entry name" value="RIBONUCLEASE P PROTEIN COMPONENT"/>
    <property type="match status" value="1"/>
</dbReference>
<evidence type="ECO:0000256" key="5">
    <source>
        <dbReference type="ARBA" id="ARBA00022801"/>
    </source>
</evidence>
<dbReference type="InterPro" id="IPR014721">
    <property type="entry name" value="Ribsml_uS5_D2-typ_fold_subgr"/>
</dbReference>
<reference evidence="9 10" key="1">
    <citation type="submission" date="2024-09" db="EMBL/GenBank/DDBJ databases">
        <authorList>
            <person name="Sun Q."/>
            <person name="Mori K."/>
        </authorList>
    </citation>
    <scope>NUCLEOTIDE SEQUENCE [LARGE SCALE GENOMIC DNA]</scope>
    <source>
        <strain evidence="9 10">JCM 15389</strain>
    </source>
</reference>
<dbReference type="Pfam" id="PF00825">
    <property type="entry name" value="Ribonuclease_P"/>
    <property type="match status" value="1"/>
</dbReference>
<dbReference type="Proteomes" id="UP001589788">
    <property type="component" value="Unassembled WGS sequence"/>
</dbReference>
<dbReference type="NCBIfam" id="TIGR00188">
    <property type="entry name" value="rnpA"/>
    <property type="match status" value="1"/>
</dbReference>
<dbReference type="InterPro" id="IPR000100">
    <property type="entry name" value="RNase_P"/>
</dbReference>
<evidence type="ECO:0000256" key="3">
    <source>
        <dbReference type="ARBA" id="ARBA00022722"/>
    </source>
</evidence>
<evidence type="ECO:0000256" key="4">
    <source>
        <dbReference type="ARBA" id="ARBA00022759"/>
    </source>
</evidence>
<evidence type="ECO:0000313" key="10">
    <source>
        <dbReference type="Proteomes" id="UP001589788"/>
    </source>
</evidence>
<keyword evidence="6 7" id="KW-0694">RNA-binding</keyword>